<reference evidence="7 8" key="1">
    <citation type="journal article" date="2017" name="Gigascience">
        <title>Draft genome of the honey bee ectoparasitic mite, Tropilaelaps mercedesae, is shaped by the parasitic life history.</title>
        <authorList>
            <person name="Dong X."/>
            <person name="Armstrong S.D."/>
            <person name="Xia D."/>
            <person name="Makepeace B.L."/>
            <person name="Darby A.C."/>
            <person name="Kadowaki T."/>
        </authorList>
    </citation>
    <scope>NUCLEOTIDE SEQUENCE [LARGE SCALE GENOMIC DNA]</scope>
    <source>
        <strain evidence="7">Wuxi-XJTLU</strain>
    </source>
</reference>
<feature type="region of interest" description="Disordered" evidence="5">
    <location>
        <begin position="215"/>
        <end position="249"/>
    </location>
</feature>
<feature type="compositionally biased region" description="Polar residues" evidence="5">
    <location>
        <begin position="299"/>
        <end position="313"/>
    </location>
</feature>
<sequence>MERLALAPSVTTVPAPNHLMGRVFDLTGADVTVETNPFALRFIPDRDDKDRISKQVHDACAAYSPEDHTEDPMRWCAFRRADGSWSRAEVLCCYNDECGFVTEVEVLCIDDGFCDIVPITRIFPLDPSLLMAPPQSVRVVADGVQITNVDEASRLFHEHPEMKIRIRVRSLAGISVRPHINALKCTIELSHEESIDFGELCRRLGIGSIQVDQKPLSEIHQPEDRTVKQGDAPTTATSASDAGSSVELNPGSAVVYGELRDLSTEEVLRSRSASNHSDELASSSDYYEALDTVDPPQPSQTIVNESSDQNSRPDTGRTHEVQDALEMYRGQEEQRVRRILQQTGKIKAKNERRLRVCKEFARNGECSQGEYCPFLHEQSTTQLAVQHPSSIIVECHPIELNAGDTVFVMVSHVHETFDFYVILVYGHRSIWDVLSEQPLDTINVEQIQNKLAQVYDPIRASGKTNTRASLIPGQMVSVWLEHDELRGWHRGKLMRFLPLNDRAQVFLLDHGCQVEALRGNVFKLDEHFFEWPMQAVRCKLDGTRLRHGVSSAAVMKYLRGQLLIMHVTHQLDPANVVVTLYTESASKSVAEELSLLKLAELY</sequence>
<dbReference type="Pfam" id="PF00642">
    <property type="entry name" value="zf-CCCH"/>
    <property type="match status" value="1"/>
</dbReference>
<dbReference type="STRING" id="418985.A0A1V9XBK0"/>
<dbReference type="InterPro" id="IPR050621">
    <property type="entry name" value="Tudor_domain_containing"/>
</dbReference>
<feature type="region of interest" description="Disordered" evidence="5">
    <location>
        <begin position="289"/>
        <end position="318"/>
    </location>
</feature>
<comment type="caution">
    <text evidence="7">The sequence shown here is derived from an EMBL/GenBank/DDBJ whole genome shotgun (WGS) entry which is preliminary data.</text>
</comment>
<evidence type="ECO:0000313" key="8">
    <source>
        <dbReference type="Proteomes" id="UP000192247"/>
    </source>
</evidence>
<evidence type="ECO:0000259" key="6">
    <source>
        <dbReference type="PROSITE" id="PS50103"/>
    </source>
</evidence>
<dbReference type="InterPro" id="IPR036855">
    <property type="entry name" value="Znf_CCCH_sf"/>
</dbReference>
<dbReference type="SUPFAM" id="SSF63748">
    <property type="entry name" value="Tudor/PWWP/MBT"/>
    <property type="match status" value="2"/>
</dbReference>
<dbReference type="SUPFAM" id="SSF90229">
    <property type="entry name" value="CCCH zinc finger"/>
    <property type="match status" value="1"/>
</dbReference>
<evidence type="ECO:0000256" key="5">
    <source>
        <dbReference type="SAM" id="MobiDB-lite"/>
    </source>
</evidence>
<gene>
    <name evidence="7" type="ORF">BIW11_11330</name>
</gene>
<evidence type="ECO:0000256" key="4">
    <source>
        <dbReference type="PROSITE-ProRule" id="PRU00723"/>
    </source>
</evidence>
<dbReference type="Gene3D" id="2.40.50.90">
    <property type="match status" value="1"/>
</dbReference>
<dbReference type="Pfam" id="PF00567">
    <property type="entry name" value="TUDOR"/>
    <property type="match status" value="2"/>
</dbReference>
<feature type="domain" description="C3H1-type" evidence="6">
    <location>
        <begin position="351"/>
        <end position="379"/>
    </location>
</feature>
<keyword evidence="8" id="KW-1185">Reference proteome</keyword>
<dbReference type="EMBL" id="MNPL01015831">
    <property type="protein sequence ID" value="OQR70897.1"/>
    <property type="molecule type" value="Genomic_DNA"/>
</dbReference>
<feature type="compositionally biased region" description="Basic and acidic residues" evidence="5">
    <location>
        <begin position="215"/>
        <end position="228"/>
    </location>
</feature>
<evidence type="ECO:0000313" key="7">
    <source>
        <dbReference type="EMBL" id="OQR70897.1"/>
    </source>
</evidence>
<protein>
    <recommendedName>
        <fullName evidence="6">C3H1-type domain-containing protein</fullName>
    </recommendedName>
</protein>
<keyword evidence="2 4" id="KW-0863">Zinc-finger</keyword>
<dbReference type="PANTHER" id="PTHR22948">
    <property type="entry name" value="TUDOR DOMAIN CONTAINING PROTEIN"/>
    <property type="match status" value="1"/>
</dbReference>
<dbReference type="PANTHER" id="PTHR22948:SF29">
    <property type="entry name" value="FI02030P-RELATED"/>
    <property type="match status" value="1"/>
</dbReference>
<dbReference type="Gene3D" id="4.10.1000.10">
    <property type="entry name" value="Zinc finger, CCCH-type"/>
    <property type="match status" value="1"/>
</dbReference>
<dbReference type="SMART" id="SM00356">
    <property type="entry name" value="ZnF_C3H1"/>
    <property type="match status" value="1"/>
</dbReference>
<dbReference type="Proteomes" id="UP000192247">
    <property type="component" value="Unassembled WGS sequence"/>
</dbReference>
<feature type="zinc finger region" description="C3H1-type" evidence="4">
    <location>
        <begin position="351"/>
        <end position="379"/>
    </location>
</feature>
<keyword evidence="3 4" id="KW-0862">Zinc</keyword>
<dbReference type="InterPro" id="IPR000571">
    <property type="entry name" value="Znf_CCCH"/>
</dbReference>
<dbReference type="Gene3D" id="2.30.30.140">
    <property type="match status" value="2"/>
</dbReference>
<dbReference type="PROSITE" id="PS50103">
    <property type="entry name" value="ZF_C3H1"/>
    <property type="match status" value="1"/>
</dbReference>
<dbReference type="GO" id="GO:0005737">
    <property type="term" value="C:cytoplasm"/>
    <property type="evidence" value="ECO:0007669"/>
    <property type="project" value="UniProtKB-ARBA"/>
</dbReference>
<dbReference type="GO" id="GO:0008270">
    <property type="term" value="F:zinc ion binding"/>
    <property type="evidence" value="ECO:0007669"/>
    <property type="project" value="UniProtKB-KW"/>
</dbReference>
<evidence type="ECO:0000256" key="1">
    <source>
        <dbReference type="ARBA" id="ARBA00022723"/>
    </source>
</evidence>
<dbReference type="InterPro" id="IPR035437">
    <property type="entry name" value="SNase_OB-fold_sf"/>
</dbReference>
<dbReference type="OrthoDB" id="6437611at2759"/>
<evidence type="ECO:0000256" key="3">
    <source>
        <dbReference type="ARBA" id="ARBA00022833"/>
    </source>
</evidence>
<evidence type="ECO:0000256" key="2">
    <source>
        <dbReference type="ARBA" id="ARBA00022771"/>
    </source>
</evidence>
<organism evidence="7 8">
    <name type="scientific">Tropilaelaps mercedesae</name>
    <dbReference type="NCBI Taxonomy" id="418985"/>
    <lineage>
        <taxon>Eukaryota</taxon>
        <taxon>Metazoa</taxon>
        <taxon>Ecdysozoa</taxon>
        <taxon>Arthropoda</taxon>
        <taxon>Chelicerata</taxon>
        <taxon>Arachnida</taxon>
        <taxon>Acari</taxon>
        <taxon>Parasitiformes</taxon>
        <taxon>Mesostigmata</taxon>
        <taxon>Gamasina</taxon>
        <taxon>Dermanyssoidea</taxon>
        <taxon>Laelapidae</taxon>
        <taxon>Tropilaelaps</taxon>
    </lineage>
</organism>
<proteinExistence type="predicted"/>
<name>A0A1V9XBK0_9ACAR</name>
<dbReference type="InterPro" id="IPR002999">
    <property type="entry name" value="Tudor"/>
</dbReference>
<feature type="compositionally biased region" description="Low complexity" evidence="5">
    <location>
        <begin position="230"/>
        <end position="245"/>
    </location>
</feature>
<dbReference type="AlphaFoldDB" id="A0A1V9XBK0"/>
<dbReference type="InParanoid" id="A0A1V9XBK0"/>
<accession>A0A1V9XBK0</accession>
<keyword evidence="1 4" id="KW-0479">Metal-binding</keyword>